<proteinExistence type="predicted"/>
<organism evidence="1 2">
    <name type="scientific">Rhinolophus ferrumequinum</name>
    <name type="common">Greater horseshoe bat</name>
    <dbReference type="NCBI Taxonomy" id="59479"/>
    <lineage>
        <taxon>Eukaryota</taxon>
        <taxon>Metazoa</taxon>
        <taxon>Chordata</taxon>
        <taxon>Craniata</taxon>
        <taxon>Vertebrata</taxon>
        <taxon>Euteleostomi</taxon>
        <taxon>Mammalia</taxon>
        <taxon>Eutheria</taxon>
        <taxon>Laurasiatheria</taxon>
        <taxon>Chiroptera</taxon>
        <taxon>Yinpterochiroptera</taxon>
        <taxon>Rhinolophoidea</taxon>
        <taxon>Rhinolophidae</taxon>
        <taxon>Rhinolophinae</taxon>
        <taxon>Rhinolophus</taxon>
    </lineage>
</organism>
<dbReference type="EMBL" id="JACAGC010000030">
    <property type="protein sequence ID" value="KAF6271514.1"/>
    <property type="molecule type" value="Genomic_DNA"/>
</dbReference>
<dbReference type="Proteomes" id="UP000585614">
    <property type="component" value="Unassembled WGS sequence"/>
</dbReference>
<dbReference type="AlphaFoldDB" id="A0A7J7R5Y2"/>
<evidence type="ECO:0000313" key="2">
    <source>
        <dbReference type="Proteomes" id="UP000585614"/>
    </source>
</evidence>
<accession>A0A7J7R5Y2</accession>
<evidence type="ECO:0000313" key="1">
    <source>
        <dbReference type="EMBL" id="KAF6271514.1"/>
    </source>
</evidence>
<name>A0A7J7R5Y2_RHIFE</name>
<reference evidence="1 2" key="1">
    <citation type="journal article" date="2020" name="Nature">
        <title>Six reference-quality genomes reveal evolution of bat adaptations.</title>
        <authorList>
            <person name="Jebb D."/>
            <person name="Huang Z."/>
            <person name="Pippel M."/>
            <person name="Hughes G.M."/>
            <person name="Lavrichenko K."/>
            <person name="Devanna P."/>
            <person name="Winkler S."/>
            <person name="Jermiin L.S."/>
            <person name="Skirmuntt E.C."/>
            <person name="Katzourakis A."/>
            <person name="Burkitt-Gray L."/>
            <person name="Ray D.A."/>
            <person name="Sullivan K.A.M."/>
            <person name="Roscito J.G."/>
            <person name="Kirilenko B.M."/>
            <person name="Davalos L.M."/>
            <person name="Corthals A.P."/>
            <person name="Power M.L."/>
            <person name="Jones G."/>
            <person name="Ransome R.D."/>
            <person name="Dechmann D.K.N."/>
            <person name="Locatelli A.G."/>
            <person name="Puechmaille S.J."/>
            <person name="Fedrigo O."/>
            <person name="Jarvis E.D."/>
            <person name="Hiller M."/>
            <person name="Vernes S.C."/>
            <person name="Myers E.W."/>
            <person name="Teeling E.C."/>
        </authorList>
    </citation>
    <scope>NUCLEOTIDE SEQUENCE [LARGE SCALE GENOMIC DNA]</scope>
    <source>
        <strain evidence="1">MRhiFer1</strain>
        <tissue evidence="1">Lung</tissue>
    </source>
</reference>
<gene>
    <name evidence="1" type="ORF">mRhiFer1_009634</name>
</gene>
<comment type="caution">
    <text evidence="1">The sequence shown here is derived from an EMBL/GenBank/DDBJ whole genome shotgun (WGS) entry which is preliminary data.</text>
</comment>
<protein>
    <submittedName>
        <fullName evidence="1">Uncharacterized protein</fullName>
    </submittedName>
</protein>
<sequence>MCGWLRPSLQVDEQLRGEQELLVVLCLHSLRLHRSARDHCHCDVHLNPAFHQSRGAPRGPPLWSHQQSGHMAAVPAFFPREDEDPSGREHRDVCAAVGQPLPGGDHIPALFPYLPAVQRPNHS</sequence>